<keyword evidence="5" id="KW-0169">Cobalamin biosynthesis</keyword>
<evidence type="ECO:0000256" key="4">
    <source>
        <dbReference type="ARBA" id="ARBA00012285"/>
    </source>
</evidence>
<dbReference type="EMBL" id="LGFT01000086">
    <property type="protein sequence ID" value="KUK43327.1"/>
    <property type="molecule type" value="Genomic_DNA"/>
</dbReference>
<dbReference type="GO" id="GO:0030170">
    <property type="term" value="F:pyridoxal phosphate binding"/>
    <property type="evidence" value="ECO:0007669"/>
    <property type="project" value="InterPro"/>
</dbReference>
<dbReference type="SUPFAM" id="SSF53383">
    <property type="entry name" value="PLP-dependent transferases"/>
    <property type="match status" value="1"/>
</dbReference>
<dbReference type="UniPathway" id="UPA00148"/>
<comment type="cofactor">
    <cofactor evidence="1">
        <name>pyridoxal 5'-phosphate</name>
        <dbReference type="ChEBI" id="CHEBI:597326"/>
    </cofactor>
</comment>
<dbReference type="PATRIC" id="fig|301375.6.peg.492"/>
<dbReference type="CDD" id="cd00609">
    <property type="entry name" value="AAT_like"/>
    <property type="match status" value="1"/>
</dbReference>
<evidence type="ECO:0000256" key="7">
    <source>
        <dbReference type="ARBA" id="ARBA00023239"/>
    </source>
</evidence>
<keyword evidence="11" id="KW-0808">Transferase</keyword>
<dbReference type="PANTHER" id="PTHR42885">
    <property type="entry name" value="HISTIDINOL-PHOSPHATE AMINOTRANSFERASE-RELATED"/>
    <property type="match status" value="1"/>
</dbReference>
<dbReference type="InterPro" id="IPR005860">
    <property type="entry name" value="CobD"/>
</dbReference>
<dbReference type="GO" id="GO:0008483">
    <property type="term" value="F:transaminase activity"/>
    <property type="evidence" value="ECO:0007669"/>
    <property type="project" value="UniProtKB-KW"/>
</dbReference>
<protein>
    <recommendedName>
        <fullName evidence="4">threonine-phosphate decarboxylase</fullName>
        <ecNumber evidence="4">4.1.1.81</ecNumber>
    </recommendedName>
    <alternativeName>
        <fullName evidence="8">L-threonine-O-3-phosphate decarboxylase</fullName>
    </alternativeName>
</protein>
<evidence type="ECO:0000256" key="5">
    <source>
        <dbReference type="ARBA" id="ARBA00022573"/>
    </source>
</evidence>
<dbReference type="PANTHER" id="PTHR42885:SF1">
    <property type="entry name" value="THREONINE-PHOSPHATE DECARBOXYLASE"/>
    <property type="match status" value="1"/>
</dbReference>
<dbReference type="InterPro" id="IPR004839">
    <property type="entry name" value="Aminotransferase_I/II_large"/>
</dbReference>
<evidence type="ECO:0000313" key="13">
    <source>
        <dbReference type="Proteomes" id="UP000053961"/>
    </source>
</evidence>
<comment type="catalytic activity">
    <reaction evidence="9">
        <text>O-phospho-L-threonine + H(+) = (R)-1-aminopropan-2-yl phosphate + CO2</text>
        <dbReference type="Rhea" id="RHEA:11492"/>
        <dbReference type="ChEBI" id="CHEBI:15378"/>
        <dbReference type="ChEBI" id="CHEBI:16526"/>
        <dbReference type="ChEBI" id="CHEBI:58563"/>
        <dbReference type="ChEBI" id="CHEBI:58675"/>
        <dbReference type="EC" id="4.1.1.81"/>
    </reaction>
</comment>
<reference evidence="12" key="1">
    <citation type="journal article" date="2015" name="MBio">
        <title>Genome-resolved metagenomic analysis reveals roles for candidate phyla and other microbial community members in biogeochemical transformations in oil reservoirs.</title>
        <authorList>
            <person name="Hu P."/>
            <person name="Tom L."/>
            <person name="Singh A."/>
            <person name="Thomas B.C."/>
            <person name="Baker B.J."/>
            <person name="Piceno Y.M."/>
            <person name="Andersen G.L."/>
            <person name="Banfield J.F."/>
        </authorList>
    </citation>
    <scope>NUCLEOTIDE SEQUENCE [LARGE SCALE GENOMIC DNA]</scope>
    <source>
        <strain evidence="12">56_747</strain>
    </source>
</reference>
<dbReference type="Pfam" id="PF00155">
    <property type="entry name" value="Aminotran_1_2"/>
    <property type="match status" value="1"/>
</dbReference>
<evidence type="ECO:0000313" key="12">
    <source>
        <dbReference type="EMBL" id="KUK94292.1"/>
    </source>
</evidence>
<proteinExistence type="predicted"/>
<evidence type="ECO:0000256" key="9">
    <source>
        <dbReference type="ARBA" id="ARBA00048531"/>
    </source>
</evidence>
<dbReference type="EMBL" id="LGHB01000055">
    <property type="protein sequence ID" value="KUK94292.1"/>
    <property type="molecule type" value="Genomic_DNA"/>
</dbReference>
<dbReference type="PROSITE" id="PS00105">
    <property type="entry name" value="AA_TRANSFER_CLASS_1"/>
    <property type="match status" value="1"/>
</dbReference>
<gene>
    <name evidence="11" type="ORF">XD72_2293</name>
    <name evidence="12" type="ORF">XE07_2198</name>
</gene>
<evidence type="ECO:0000259" key="10">
    <source>
        <dbReference type="Pfam" id="PF00155"/>
    </source>
</evidence>
<keyword evidence="7" id="KW-0456">Lyase</keyword>
<evidence type="ECO:0000256" key="6">
    <source>
        <dbReference type="ARBA" id="ARBA00022898"/>
    </source>
</evidence>
<dbReference type="EC" id="4.1.1.81" evidence="4"/>
<dbReference type="GO" id="GO:0048472">
    <property type="term" value="F:threonine-phosphate decarboxylase activity"/>
    <property type="evidence" value="ECO:0007669"/>
    <property type="project" value="UniProtKB-EC"/>
</dbReference>
<feature type="domain" description="Aminotransferase class I/classII large" evidence="10">
    <location>
        <begin position="32"/>
        <end position="358"/>
    </location>
</feature>
<sequence length="369" mass="40616">MQIRKSFAMAEACHHGGRVRAAASSLDLDQEDLLDFSANINPLGHPPLEGLILREMKSVGHYPDNDYTEFREACAKFVGVDPENVVPGNGSSELMRLFAEALIEEGDKVVITSPTFGEYETQSRLFGAEIVHVQRGIKTPKDPKDFLDDALLEGAKAAFICNPNNPTGILLPRSAIADLAERCERAETVLFVDEAFIELSDPQQTVADMAPEMEHLFVIRSLTKSFGVPGIRLGFGVAGDRLAEVMNRTRLPWSISSLASAAGAHLLAMTGHLPKSRQMIKEELAWLSGELKRLGLDPVDSSVNFILVGVEPAGIRSPELVERMEQERILVRDCSSFGLGEDYIRVAVRNREENVRLVLALERVLGWKG</sequence>
<dbReference type="InterPro" id="IPR004838">
    <property type="entry name" value="NHTrfase_class1_PyrdxlP-BS"/>
</dbReference>
<dbReference type="Gene3D" id="3.40.640.10">
    <property type="entry name" value="Type I PLP-dependent aspartate aminotransferase-like (Major domain)"/>
    <property type="match status" value="1"/>
</dbReference>
<evidence type="ECO:0000313" key="14">
    <source>
        <dbReference type="Proteomes" id="UP000057043"/>
    </source>
</evidence>
<reference evidence="13 14" key="2">
    <citation type="journal article" date="2015" name="MBio">
        <title>Genome-Resolved Metagenomic Analysis Reveals Roles for Candidate Phyla and Other Microbial Community Members in Biogeochemical Transformations in Oil Reservoirs.</title>
        <authorList>
            <person name="Hu P."/>
            <person name="Tom L."/>
            <person name="Singh A."/>
            <person name="Thomas B.C."/>
            <person name="Baker B.J."/>
            <person name="Piceno Y.M."/>
            <person name="Andersen G.L."/>
            <person name="Banfield J.F."/>
        </authorList>
    </citation>
    <scope>NUCLEOTIDE SEQUENCE [LARGE SCALE GENOMIC DNA]</scope>
    <source>
        <strain evidence="11">57_489</strain>
    </source>
</reference>
<dbReference type="InterPro" id="IPR015424">
    <property type="entry name" value="PyrdxlP-dep_Trfase"/>
</dbReference>
<keyword evidence="6" id="KW-0663">Pyridoxal phosphate</keyword>
<dbReference type="NCBIfam" id="TIGR01140">
    <property type="entry name" value="L_thr_O3P_dcar"/>
    <property type="match status" value="1"/>
</dbReference>
<dbReference type="Gene3D" id="3.90.1150.10">
    <property type="entry name" value="Aspartate Aminotransferase, domain 1"/>
    <property type="match status" value="1"/>
</dbReference>
<dbReference type="InterPro" id="IPR015422">
    <property type="entry name" value="PyrdxlP-dep_Trfase_small"/>
</dbReference>
<comment type="pathway">
    <text evidence="3">Cofactor biosynthesis; adenosylcobalamin biosynthesis.</text>
</comment>
<evidence type="ECO:0000256" key="8">
    <source>
        <dbReference type="ARBA" id="ARBA00029996"/>
    </source>
</evidence>
<dbReference type="InterPro" id="IPR015421">
    <property type="entry name" value="PyrdxlP-dep_Trfase_major"/>
</dbReference>
<keyword evidence="11" id="KW-0032">Aminotransferase</keyword>
<dbReference type="GO" id="GO:0009236">
    <property type="term" value="P:cobalamin biosynthetic process"/>
    <property type="evidence" value="ECO:0007669"/>
    <property type="project" value="UniProtKB-UniPathway"/>
</dbReference>
<evidence type="ECO:0000313" key="11">
    <source>
        <dbReference type="EMBL" id="KUK43327.1"/>
    </source>
</evidence>
<organism evidence="11 14">
    <name type="scientific">Methanothrix harundinacea</name>
    <dbReference type="NCBI Taxonomy" id="301375"/>
    <lineage>
        <taxon>Archaea</taxon>
        <taxon>Methanobacteriati</taxon>
        <taxon>Methanobacteriota</taxon>
        <taxon>Stenosarchaea group</taxon>
        <taxon>Methanomicrobia</taxon>
        <taxon>Methanotrichales</taxon>
        <taxon>Methanotrichaceae</taxon>
        <taxon>Methanothrix</taxon>
    </lineage>
</organism>
<dbReference type="AlphaFoldDB" id="A0A101FRV5"/>
<name>A0A101FRV5_9EURY</name>
<comment type="caution">
    <text evidence="11">The sequence shown here is derived from an EMBL/GenBank/DDBJ whole genome shotgun (WGS) entry which is preliminary data.</text>
</comment>
<dbReference type="Proteomes" id="UP000057043">
    <property type="component" value="Unassembled WGS sequence"/>
</dbReference>
<evidence type="ECO:0000256" key="2">
    <source>
        <dbReference type="ARBA" id="ARBA00003444"/>
    </source>
</evidence>
<dbReference type="Proteomes" id="UP000053961">
    <property type="component" value="Unassembled WGS sequence"/>
</dbReference>
<evidence type="ECO:0000256" key="3">
    <source>
        <dbReference type="ARBA" id="ARBA00004953"/>
    </source>
</evidence>
<evidence type="ECO:0000256" key="1">
    <source>
        <dbReference type="ARBA" id="ARBA00001933"/>
    </source>
</evidence>
<comment type="function">
    <text evidence="2">Decarboxylates L-threonine-O-3-phosphate to yield (R)-1-amino-2-propanol O-2-phosphate, the precursor for the linkage between the nucleotide loop and the corrin ring in cobalamin.</text>
</comment>
<accession>A0A101FRV5</accession>